<keyword evidence="3" id="KW-1185">Reference proteome</keyword>
<evidence type="ECO:0000313" key="2">
    <source>
        <dbReference type="EMBL" id="KOB51808.1"/>
    </source>
</evidence>
<dbReference type="EMBL" id="JTDY01018765">
    <property type="protein sequence ID" value="KOB51808.1"/>
    <property type="molecule type" value="Genomic_DNA"/>
</dbReference>
<feature type="compositionally biased region" description="Basic and acidic residues" evidence="1">
    <location>
        <begin position="1"/>
        <end position="16"/>
    </location>
</feature>
<feature type="region of interest" description="Disordered" evidence="1">
    <location>
        <begin position="384"/>
        <end position="421"/>
    </location>
</feature>
<dbReference type="Proteomes" id="UP000037510">
    <property type="component" value="Unassembled WGS sequence"/>
</dbReference>
<keyword evidence="2" id="KW-0548">Nucleotidyltransferase</keyword>
<evidence type="ECO:0000313" key="3">
    <source>
        <dbReference type="Proteomes" id="UP000037510"/>
    </source>
</evidence>
<protein>
    <submittedName>
        <fullName evidence="2">Reverse transcriptase</fullName>
    </submittedName>
</protein>
<keyword evidence="2" id="KW-0808">Transferase</keyword>
<evidence type="ECO:0000256" key="1">
    <source>
        <dbReference type="SAM" id="MobiDB-lite"/>
    </source>
</evidence>
<organism evidence="2 3">
    <name type="scientific">Operophtera brumata</name>
    <name type="common">Winter moth</name>
    <name type="synonym">Phalaena brumata</name>
    <dbReference type="NCBI Taxonomy" id="104452"/>
    <lineage>
        <taxon>Eukaryota</taxon>
        <taxon>Metazoa</taxon>
        <taxon>Ecdysozoa</taxon>
        <taxon>Arthropoda</taxon>
        <taxon>Hexapoda</taxon>
        <taxon>Insecta</taxon>
        <taxon>Pterygota</taxon>
        <taxon>Neoptera</taxon>
        <taxon>Endopterygota</taxon>
        <taxon>Lepidoptera</taxon>
        <taxon>Glossata</taxon>
        <taxon>Ditrysia</taxon>
        <taxon>Geometroidea</taxon>
        <taxon>Geometridae</taxon>
        <taxon>Larentiinae</taxon>
        <taxon>Operophtera</taxon>
    </lineage>
</organism>
<keyword evidence="2" id="KW-0695">RNA-directed DNA polymerase</keyword>
<proteinExistence type="predicted"/>
<dbReference type="STRING" id="104452.A0A0L7K297"/>
<gene>
    <name evidence="2" type="ORF">OBRU01_27149</name>
</gene>
<accession>A0A0L7K297</accession>
<name>A0A0L7K297_OPEBR</name>
<dbReference type="AlphaFoldDB" id="A0A0L7K297"/>
<feature type="region of interest" description="Disordered" evidence="1">
    <location>
        <begin position="1"/>
        <end position="24"/>
    </location>
</feature>
<comment type="caution">
    <text evidence="2">The sequence shown here is derived from an EMBL/GenBank/DDBJ whole genome shotgun (WGS) entry which is preliminary data.</text>
</comment>
<reference evidence="2 3" key="1">
    <citation type="journal article" date="2015" name="Genome Biol. Evol.">
        <title>The genome of winter moth (Operophtera brumata) provides a genomic perspective on sexual dimorphism and phenology.</title>
        <authorList>
            <person name="Derks M.F."/>
            <person name="Smit S."/>
            <person name="Salis L."/>
            <person name="Schijlen E."/>
            <person name="Bossers A."/>
            <person name="Mateman C."/>
            <person name="Pijl A.S."/>
            <person name="de Ridder D."/>
            <person name="Groenen M.A."/>
            <person name="Visser M.E."/>
            <person name="Megens H.J."/>
        </authorList>
    </citation>
    <scope>NUCLEOTIDE SEQUENCE [LARGE SCALE GENOMIC DNA]</scope>
    <source>
        <strain evidence="2">WM2013NL</strain>
        <tissue evidence="2">Head and thorax</tissue>
    </source>
</reference>
<sequence length="488" mass="56612">MDEPEPDSRDSVRSLDDNIMSDNSIQRLKRLRNEQWNENDADADGGFIPVERRSKRMYKNGVQKSNQIEIFDKSQSPTCETCEISITSSEPLPKQMALAKLLRSLSIKDIIKIKYKSSYKVMIAFENKKTADLLLQCEELQKKGYKCQRTDEMDIRYGIVKRVDLDINEEELQKTFECEYEIISIWRLKRQTTEGTWVESETVRLCFKGTIIPPYVEAYGCRFIVEPYIFPVSQCSGCWRYGHRVKFCPIKKIFCPKCGLNHANCETKVFKCINCKGSHMSIEKSKCPAFQKEKDIRAIMRDENCSYKKAFEVFQETEKTKRLDNLLTSDPMLEGMEVCSTASTTQGGNYRDALLSKRATQGDLVSDEGNDSIEGLTKNDWEVTKKKQKKKKNKKNIEGQSIGRESENREEQESETMCGKEKPKKDKVFSFMRLYNRIREITASEKSLDEKITNFLSVVFEECYMYIAELFKIGDYLNKILSIFIKNG</sequence>
<dbReference type="GO" id="GO:0003964">
    <property type="term" value="F:RNA-directed DNA polymerase activity"/>
    <property type="evidence" value="ECO:0007669"/>
    <property type="project" value="UniProtKB-KW"/>
</dbReference>